<comment type="caution">
    <text evidence="5">The sequence shown here is derived from an EMBL/GenBank/DDBJ whole genome shotgun (WGS) entry which is preliminary data.</text>
</comment>
<keyword evidence="6" id="KW-1185">Reference proteome</keyword>
<proteinExistence type="inferred from homology"/>
<evidence type="ECO:0000256" key="2">
    <source>
        <dbReference type="ARBA" id="ARBA00006484"/>
    </source>
</evidence>
<evidence type="ECO:0000256" key="3">
    <source>
        <dbReference type="ARBA" id="ARBA00023002"/>
    </source>
</evidence>
<sequence>MTSAGVGRLAGKVAVVTGAASGIGKAICSKFALEGASVMMVDRSREGMEQVQPCLSTKFDNKHHLADGDVADMAFAKDLFSNVKENYGKHGDVLVNCAGIIRDSLLINMDESRFDEVIQTNLKSVFVMTKSFINTLNHPGGMDPASIINISSIVGKGGNTGQANYAASKAGVILFTKSVGFEMGRFGIRCNSVLPGFIKTPMTEQVPEPLLEKVRKQIPMKRFGMPEEIANACLFLASDESSYVNCSALEVTGGMMA</sequence>
<evidence type="ECO:0000259" key="4">
    <source>
        <dbReference type="SMART" id="SM00822"/>
    </source>
</evidence>
<dbReference type="InterPro" id="IPR020904">
    <property type="entry name" value="Sc_DH/Rdtase_CS"/>
</dbReference>
<accession>A0ABP0EZV0</accession>
<dbReference type="EMBL" id="CAWYQH010000002">
    <property type="protein sequence ID" value="CAK8673014.1"/>
    <property type="molecule type" value="Genomic_DNA"/>
</dbReference>
<evidence type="ECO:0000313" key="5">
    <source>
        <dbReference type="EMBL" id="CAK8673014.1"/>
    </source>
</evidence>
<organism evidence="5 6">
    <name type="scientific">Clavelina lepadiformis</name>
    <name type="common">Light-bulb sea squirt</name>
    <name type="synonym">Ascidia lepadiformis</name>
    <dbReference type="NCBI Taxonomy" id="159417"/>
    <lineage>
        <taxon>Eukaryota</taxon>
        <taxon>Metazoa</taxon>
        <taxon>Chordata</taxon>
        <taxon>Tunicata</taxon>
        <taxon>Ascidiacea</taxon>
        <taxon>Aplousobranchia</taxon>
        <taxon>Clavelinidae</taxon>
        <taxon>Clavelina</taxon>
    </lineage>
</organism>
<evidence type="ECO:0000256" key="1">
    <source>
        <dbReference type="ARBA" id="ARBA00005194"/>
    </source>
</evidence>
<dbReference type="SUPFAM" id="SSF51735">
    <property type="entry name" value="NAD(P)-binding Rossmann-fold domains"/>
    <property type="match status" value="1"/>
</dbReference>
<feature type="domain" description="Ketoreductase" evidence="4">
    <location>
        <begin position="12"/>
        <end position="201"/>
    </location>
</feature>
<dbReference type="InterPro" id="IPR036291">
    <property type="entry name" value="NAD(P)-bd_dom_sf"/>
</dbReference>
<dbReference type="Pfam" id="PF13561">
    <property type="entry name" value="adh_short_C2"/>
    <property type="match status" value="1"/>
</dbReference>
<dbReference type="Proteomes" id="UP001642483">
    <property type="component" value="Unassembled WGS sequence"/>
</dbReference>
<gene>
    <name evidence="5" type="ORF">CVLEPA_LOCUS2803</name>
</gene>
<dbReference type="SMART" id="SM00822">
    <property type="entry name" value="PKS_KR"/>
    <property type="match status" value="1"/>
</dbReference>
<keyword evidence="3" id="KW-0560">Oxidoreductase</keyword>
<evidence type="ECO:0000313" key="6">
    <source>
        <dbReference type="Proteomes" id="UP001642483"/>
    </source>
</evidence>
<reference evidence="5 6" key="1">
    <citation type="submission" date="2024-02" db="EMBL/GenBank/DDBJ databases">
        <authorList>
            <person name="Daric V."/>
            <person name="Darras S."/>
        </authorList>
    </citation>
    <scope>NUCLEOTIDE SEQUENCE [LARGE SCALE GENOMIC DNA]</scope>
</reference>
<dbReference type="InterPro" id="IPR002347">
    <property type="entry name" value="SDR_fam"/>
</dbReference>
<dbReference type="PANTHER" id="PTHR42760:SF83">
    <property type="entry name" value="(3R)-3-HYDROXYACYL-COA DEHYDROGENASE"/>
    <property type="match status" value="1"/>
</dbReference>
<comment type="similarity">
    <text evidence="2">Belongs to the short-chain dehydrogenases/reductases (SDR) family.</text>
</comment>
<dbReference type="Gene3D" id="3.40.50.720">
    <property type="entry name" value="NAD(P)-binding Rossmann-like Domain"/>
    <property type="match status" value="1"/>
</dbReference>
<dbReference type="PRINTS" id="PR00080">
    <property type="entry name" value="SDRFAMILY"/>
</dbReference>
<dbReference type="InterPro" id="IPR057326">
    <property type="entry name" value="KR_dom"/>
</dbReference>
<protein>
    <recommendedName>
        <fullName evidence="4">Ketoreductase domain-containing protein</fullName>
    </recommendedName>
</protein>
<dbReference type="PANTHER" id="PTHR42760">
    <property type="entry name" value="SHORT-CHAIN DEHYDROGENASES/REDUCTASES FAMILY MEMBER"/>
    <property type="match status" value="1"/>
</dbReference>
<dbReference type="PROSITE" id="PS00061">
    <property type="entry name" value="ADH_SHORT"/>
    <property type="match status" value="1"/>
</dbReference>
<name>A0ABP0EZV0_CLALP</name>
<dbReference type="PRINTS" id="PR00081">
    <property type="entry name" value="GDHRDH"/>
</dbReference>
<comment type="pathway">
    <text evidence="1">Lipid metabolism; fatty acid biosynthesis.</text>
</comment>